<evidence type="ECO:0000313" key="4">
    <source>
        <dbReference type="Proteomes" id="UP000570493"/>
    </source>
</evidence>
<evidence type="ECO:0000259" key="2">
    <source>
        <dbReference type="Pfam" id="PF01266"/>
    </source>
</evidence>
<keyword evidence="4" id="KW-1185">Reference proteome</keyword>
<dbReference type="Gene3D" id="3.30.9.10">
    <property type="entry name" value="D-Amino Acid Oxidase, subunit A, domain 2"/>
    <property type="match status" value="1"/>
</dbReference>
<accession>A0A7Y0HBL2</accession>
<evidence type="ECO:0000313" key="3">
    <source>
        <dbReference type="EMBL" id="NMM39982.1"/>
    </source>
</evidence>
<dbReference type="InterPro" id="IPR006076">
    <property type="entry name" value="FAD-dep_OxRdtase"/>
</dbReference>
<dbReference type="SUPFAM" id="SSF51905">
    <property type="entry name" value="FAD/NAD(P)-binding domain"/>
    <property type="match status" value="1"/>
</dbReference>
<dbReference type="PANTHER" id="PTHR13847">
    <property type="entry name" value="SARCOSINE DEHYDROGENASE-RELATED"/>
    <property type="match status" value="1"/>
</dbReference>
<dbReference type="RefSeq" id="WP_169019055.1">
    <property type="nucleotide sequence ID" value="NZ_JABBMT010000004.1"/>
</dbReference>
<dbReference type="GO" id="GO:0005737">
    <property type="term" value="C:cytoplasm"/>
    <property type="evidence" value="ECO:0007669"/>
    <property type="project" value="TreeGrafter"/>
</dbReference>
<comment type="caution">
    <text evidence="3">The sequence shown here is derived from an EMBL/GenBank/DDBJ whole genome shotgun (WGS) entry which is preliminary data.</text>
</comment>
<dbReference type="Gene3D" id="3.50.50.60">
    <property type="entry name" value="FAD/NAD(P)-binding domain"/>
    <property type="match status" value="1"/>
</dbReference>
<gene>
    <name evidence="3" type="ORF">HHO47_03765</name>
</gene>
<evidence type="ECO:0000256" key="1">
    <source>
        <dbReference type="ARBA" id="ARBA00023002"/>
    </source>
</evidence>
<sequence length="445" mass="50689">MSLKEGINFWHENGEKYIPEPSLRENINADFLVIGGGFSGLSTAFNLKLQSPEAKVVLLESEFIGFGASGRNTGFCVAKFGLDMPTIKMLYGRERAIEAHHFSEQALDYIHYMVKKYNMQSEFRACGFLQVACSDSRRKKLLSTIETYEAMGLNGGNWLEQSKVQENIHSSLFKGGLFHEKSALLHPLKHIREWKRLCLQQGVDIYEFSPVQHICHQSQVITNTPYGQVQSKKLVIATNAYMHLIKGLEGHQRKQTPLWAYIIATEPLSDEQWQAIGWQNREGLQDNRNFLHAIRPSEDGRLIMTGNMPGLSFGQMMNRDNNPKVWQALKDNLAAFFPVLKQLKVTYAWGGAISVTMDMAPSIGYLGDERILYSTGCFGHGVASSQFNGRLLSELALEKETALTNFWIVNRQPLAWPFEPLRYLMKKSIVKFMSLEDRLKENRIR</sequence>
<dbReference type="Pfam" id="PF01266">
    <property type="entry name" value="DAO"/>
    <property type="match status" value="1"/>
</dbReference>
<dbReference type="AlphaFoldDB" id="A0A7Y0HBL2"/>
<dbReference type="EMBL" id="JABBMT010000004">
    <property type="protein sequence ID" value="NMM39982.1"/>
    <property type="molecule type" value="Genomic_DNA"/>
</dbReference>
<organism evidence="3 4">
    <name type="scientific">Pseudoalteromonas arctica</name>
    <dbReference type="NCBI Taxonomy" id="394751"/>
    <lineage>
        <taxon>Bacteria</taxon>
        <taxon>Pseudomonadati</taxon>
        <taxon>Pseudomonadota</taxon>
        <taxon>Gammaproteobacteria</taxon>
        <taxon>Alteromonadales</taxon>
        <taxon>Pseudoalteromonadaceae</taxon>
        <taxon>Pseudoalteromonas</taxon>
    </lineage>
</organism>
<proteinExistence type="predicted"/>
<keyword evidence="1" id="KW-0560">Oxidoreductase</keyword>
<name>A0A7Y0HBL2_9GAMM</name>
<dbReference type="InterPro" id="IPR036188">
    <property type="entry name" value="FAD/NAD-bd_sf"/>
</dbReference>
<dbReference type="PANTHER" id="PTHR13847:SF281">
    <property type="entry name" value="FAD DEPENDENT OXIDOREDUCTASE DOMAIN-CONTAINING PROTEIN"/>
    <property type="match status" value="1"/>
</dbReference>
<protein>
    <submittedName>
        <fullName evidence="3">FAD-dependent oxidoreductase</fullName>
    </submittedName>
</protein>
<dbReference type="Proteomes" id="UP000570493">
    <property type="component" value="Unassembled WGS sequence"/>
</dbReference>
<reference evidence="3" key="1">
    <citation type="submission" date="2020-04" db="EMBL/GenBank/DDBJ databases">
        <title>Genome Sequencing for Pseudoaltermonas arctica.</title>
        <authorList>
            <person name="Elkins N.S."/>
        </authorList>
    </citation>
    <scope>NUCLEOTIDE SEQUENCE [LARGE SCALE GENOMIC DNA]</scope>
    <source>
        <strain evidence="3">NEC-BIFX-2020_0012</strain>
    </source>
</reference>
<dbReference type="GO" id="GO:0016491">
    <property type="term" value="F:oxidoreductase activity"/>
    <property type="evidence" value="ECO:0007669"/>
    <property type="project" value="UniProtKB-KW"/>
</dbReference>
<feature type="domain" description="FAD dependent oxidoreductase" evidence="2">
    <location>
        <begin position="30"/>
        <end position="395"/>
    </location>
</feature>